<dbReference type="STRING" id="314344.AL013_03790"/>
<feature type="transmembrane region" description="Helical" evidence="2">
    <location>
        <begin position="33"/>
        <end position="53"/>
    </location>
</feature>
<gene>
    <name evidence="3" type="ORF">SPV1_03678</name>
</gene>
<keyword evidence="4" id="KW-1185">Reference proteome</keyword>
<dbReference type="GO" id="GO:0005506">
    <property type="term" value="F:iron ion binding"/>
    <property type="evidence" value="ECO:0007669"/>
    <property type="project" value="InterPro"/>
</dbReference>
<evidence type="ECO:0000313" key="3">
    <source>
        <dbReference type="EMBL" id="EAU55886.1"/>
    </source>
</evidence>
<evidence type="ECO:0000313" key="4">
    <source>
        <dbReference type="Proteomes" id="UP000005297"/>
    </source>
</evidence>
<dbReference type="Proteomes" id="UP000005297">
    <property type="component" value="Unassembled WGS sequence"/>
</dbReference>
<proteinExistence type="predicted"/>
<dbReference type="GO" id="GO:0020037">
    <property type="term" value="F:heme binding"/>
    <property type="evidence" value="ECO:0007669"/>
    <property type="project" value="InterPro"/>
</dbReference>
<evidence type="ECO:0000256" key="1">
    <source>
        <dbReference type="SAM" id="MobiDB-lite"/>
    </source>
</evidence>
<feature type="region of interest" description="Disordered" evidence="1">
    <location>
        <begin position="1"/>
        <end position="21"/>
    </location>
</feature>
<dbReference type="InterPro" id="IPR002321">
    <property type="entry name" value="Cyt_c_II"/>
</dbReference>
<dbReference type="eggNOG" id="ENOG5032VGV">
    <property type="taxonomic scope" value="Bacteria"/>
</dbReference>
<dbReference type="HOGENOM" id="CLU_1376725_0_0_0"/>
<keyword evidence="2" id="KW-0812">Transmembrane</keyword>
<dbReference type="GO" id="GO:0022900">
    <property type="term" value="P:electron transport chain"/>
    <property type="evidence" value="ECO:0007669"/>
    <property type="project" value="InterPro"/>
</dbReference>
<accession>Q0F3Q5</accession>
<dbReference type="InterPro" id="IPR010980">
    <property type="entry name" value="Cyt_c/b562"/>
</dbReference>
<comment type="caution">
    <text evidence="3">The sequence shown here is derived from an EMBL/GenBank/DDBJ whole genome shotgun (WGS) entry which is preliminary data.</text>
</comment>
<dbReference type="OrthoDB" id="1430833at2"/>
<sequence>MLQHSSHQAGLLSGHKGASGRVVHKQEVKMKTYRWIACGIIACASLSVSALAADSATEMRPGMQMGRMMGQGGGMMGKGMQPMVDERESAGIPERMKVRQKAKMRIHLEAVKDIIDAIAAGDFDKASDTATRNLGMGKRMGKMCKGMKNEAFRSLAQSFHQSAAHLAEVLKKGDTKQSLIALGDTMNYCIQCHATYRQ</sequence>
<dbReference type="SUPFAM" id="SSF47175">
    <property type="entry name" value="Cytochromes"/>
    <property type="match status" value="1"/>
</dbReference>
<dbReference type="Gene3D" id="1.20.120.10">
    <property type="entry name" value="Cytochrome c/b562"/>
    <property type="match status" value="1"/>
</dbReference>
<dbReference type="InParanoid" id="Q0F3Q5"/>
<keyword evidence="2" id="KW-1133">Transmembrane helix</keyword>
<evidence type="ECO:0000256" key="2">
    <source>
        <dbReference type="SAM" id="Phobius"/>
    </source>
</evidence>
<name>Q0F3Q5_9PROT</name>
<organism evidence="3 4">
    <name type="scientific">Mariprofundus ferrooxydans PV-1</name>
    <dbReference type="NCBI Taxonomy" id="314345"/>
    <lineage>
        <taxon>Bacteria</taxon>
        <taxon>Pseudomonadati</taxon>
        <taxon>Pseudomonadota</taxon>
        <taxon>Candidatius Mariprofundia</taxon>
        <taxon>Mariprofundales</taxon>
        <taxon>Mariprofundaceae</taxon>
        <taxon>Mariprofundus</taxon>
    </lineage>
</organism>
<dbReference type="EMBL" id="AATS01000001">
    <property type="protein sequence ID" value="EAU55886.1"/>
    <property type="molecule type" value="Genomic_DNA"/>
</dbReference>
<evidence type="ECO:0008006" key="5">
    <source>
        <dbReference type="Google" id="ProtNLM"/>
    </source>
</evidence>
<dbReference type="PROSITE" id="PS51009">
    <property type="entry name" value="CYTCII"/>
    <property type="match status" value="1"/>
</dbReference>
<protein>
    <recommendedName>
        <fullName evidence="5">Cytochrome C</fullName>
    </recommendedName>
</protein>
<reference evidence="3 4" key="1">
    <citation type="submission" date="2006-09" db="EMBL/GenBank/DDBJ databases">
        <authorList>
            <person name="Emerson D."/>
            <person name="Ferriera S."/>
            <person name="Johnson J."/>
            <person name="Kravitz S."/>
            <person name="Halpern A."/>
            <person name="Remington K."/>
            <person name="Beeson K."/>
            <person name="Tran B."/>
            <person name="Rogers Y.-H."/>
            <person name="Friedman R."/>
            <person name="Venter J.C."/>
        </authorList>
    </citation>
    <scope>NUCLEOTIDE SEQUENCE [LARGE SCALE GENOMIC DNA]</scope>
    <source>
        <strain evidence="3 4">PV-1</strain>
    </source>
</reference>
<dbReference type="GO" id="GO:0009055">
    <property type="term" value="F:electron transfer activity"/>
    <property type="evidence" value="ECO:0007669"/>
    <property type="project" value="InterPro"/>
</dbReference>
<dbReference type="AlphaFoldDB" id="Q0F3Q5"/>
<keyword evidence="2" id="KW-0472">Membrane</keyword>